<accession>A0A2U1JD85</accession>
<dbReference type="AlphaFoldDB" id="A0A2U1JD85"/>
<feature type="compositionally biased region" description="Basic residues" evidence="1">
    <location>
        <begin position="1"/>
        <end position="15"/>
    </location>
</feature>
<proteinExistence type="predicted"/>
<gene>
    <name evidence="2" type="ORF">BB558_000893</name>
</gene>
<protein>
    <submittedName>
        <fullName evidence="2">Uncharacterized protein</fullName>
    </submittedName>
</protein>
<keyword evidence="3" id="KW-1185">Reference proteome</keyword>
<organism evidence="2 3">
    <name type="scientific">Smittium angustum</name>
    <dbReference type="NCBI Taxonomy" id="133377"/>
    <lineage>
        <taxon>Eukaryota</taxon>
        <taxon>Fungi</taxon>
        <taxon>Fungi incertae sedis</taxon>
        <taxon>Zoopagomycota</taxon>
        <taxon>Kickxellomycotina</taxon>
        <taxon>Harpellomycetes</taxon>
        <taxon>Harpellales</taxon>
        <taxon>Legeriomycetaceae</taxon>
        <taxon>Smittium</taxon>
    </lineage>
</organism>
<evidence type="ECO:0000256" key="1">
    <source>
        <dbReference type="SAM" id="MobiDB-lite"/>
    </source>
</evidence>
<feature type="region of interest" description="Disordered" evidence="1">
    <location>
        <begin position="1"/>
        <end position="25"/>
    </location>
</feature>
<comment type="caution">
    <text evidence="2">The sequence shown here is derived from an EMBL/GenBank/DDBJ whole genome shotgun (WGS) entry which is preliminary data.</text>
</comment>
<dbReference type="EMBL" id="MBFU01000042">
    <property type="protein sequence ID" value="PWA02948.1"/>
    <property type="molecule type" value="Genomic_DNA"/>
</dbReference>
<sequence length="59" mass="6911">MSLQKHIKQKNKNTKNLKTTNPRIGLFNLDNSKNLKKKVPRASMEASKLKYKLWNTEIV</sequence>
<name>A0A2U1JD85_SMIAN</name>
<dbReference type="Proteomes" id="UP000245591">
    <property type="component" value="Unassembled WGS sequence"/>
</dbReference>
<reference evidence="2 3" key="1">
    <citation type="journal article" date="2018" name="MBio">
        <title>Comparative Genomics Reveals the Core Gene Toolbox for the Fungus-Insect Symbiosis.</title>
        <authorList>
            <person name="Wang Y."/>
            <person name="Stata M."/>
            <person name="Wang W."/>
            <person name="Stajich J.E."/>
            <person name="White M.M."/>
            <person name="Moncalvo J.M."/>
        </authorList>
    </citation>
    <scope>NUCLEOTIDE SEQUENCE [LARGE SCALE GENOMIC DNA]</scope>
    <source>
        <strain evidence="2 3">AUS-126-30</strain>
    </source>
</reference>
<evidence type="ECO:0000313" key="3">
    <source>
        <dbReference type="Proteomes" id="UP000245591"/>
    </source>
</evidence>
<evidence type="ECO:0000313" key="2">
    <source>
        <dbReference type="EMBL" id="PWA02948.1"/>
    </source>
</evidence>